<organism evidence="2 3">
    <name type="scientific">Cohnella pontilimi</name>
    <dbReference type="NCBI Taxonomy" id="2564100"/>
    <lineage>
        <taxon>Bacteria</taxon>
        <taxon>Bacillati</taxon>
        <taxon>Bacillota</taxon>
        <taxon>Bacilli</taxon>
        <taxon>Bacillales</taxon>
        <taxon>Paenibacillaceae</taxon>
        <taxon>Cohnella</taxon>
    </lineage>
</organism>
<keyword evidence="3" id="KW-1185">Reference proteome</keyword>
<dbReference type="AlphaFoldDB" id="A0A4U0FGX2"/>
<feature type="region of interest" description="Disordered" evidence="1">
    <location>
        <begin position="64"/>
        <end position="84"/>
    </location>
</feature>
<comment type="caution">
    <text evidence="2">The sequence shown here is derived from an EMBL/GenBank/DDBJ whole genome shotgun (WGS) entry which is preliminary data.</text>
</comment>
<accession>A0A4U0FGX2</accession>
<evidence type="ECO:0000313" key="2">
    <source>
        <dbReference type="EMBL" id="TJY42632.1"/>
    </source>
</evidence>
<gene>
    <name evidence="2" type="ORF">E5161_07200</name>
</gene>
<evidence type="ECO:0000313" key="3">
    <source>
        <dbReference type="Proteomes" id="UP000309673"/>
    </source>
</evidence>
<evidence type="ECO:0000256" key="1">
    <source>
        <dbReference type="SAM" id="MobiDB-lite"/>
    </source>
</evidence>
<dbReference type="EMBL" id="SUPK01000003">
    <property type="protein sequence ID" value="TJY42632.1"/>
    <property type="molecule type" value="Genomic_DNA"/>
</dbReference>
<dbReference type="RefSeq" id="WP_136777051.1">
    <property type="nucleotide sequence ID" value="NZ_SUPK01000003.1"/>
</dbReference>
<proteinExistence type="predicted"/>
<reference evidence="2 3" key="1">
    <citation type="submission" date="2019-04" db="EMBL/GenBank/DDBJ databases">
        <title>Cohnella sp. nov., isolated from soil.</title>
        <authorList>
            <person name="Kim W."/>
        </authorList>
    </citation>
    <scope>NUCLEOTIDE SEQUENCE [LARGE SCALE GENOMIC DNA]</scope>
    <source>
        <strain evidence="2 3">CAU 1483</strain>
    </source>
</reference>
<protein>
    <submittedName>
        <fullName evidence="2">Uncharacterized protein</fullName>
    </submittedName>
</protein>
<dbReference type="Proteomes" id="UP000309673">
    <property type="component" value="Unassembled WGS sequence"/>
</dbReference>
<feature type="compositionally biased region" description="Basic and acidic residues" evidence="1">
    <location>
        <begin position="272"/>
        <end position="292"/>
    </location>
</feature>
<sequence>MLSSKNEFPHLGEELRRFFEWTMPSAEERRLKAVRLLGRGGTRNQEEHGPDVEPQPLELAVELEPPASNGPVEKLVETAGRRARRSERIVRGHVGSARRVGGHGETLPADMNPGYGFLRSPVAEREQVRSAMDGTLLAETTGADGFKADLPSSRDGQATGREGAWTNSAVPGAGAAFAAQSLAAMSRHSDPRVFTAPAREEGAPRLSGLPGRIESFTTQPAAPFGPTSAYLRELAGHDDRRPSLGAQASWRTPKGDGEWHGQASPPAIPFHRSADIDNERPMSPRSESRHEPALNVSIPDAAFLSEGQAAWSTSSAAYDADGRMRSAVPERSGPGLSDLLEETRLRELLADILRTDALRHGLVLKER</sequence>
<feature type="compositionally biased region" description="Basic and acidic residues" evidence="1">
    <location>
        <begin position="74"/>
        <end position="84"/>
    </location>
</feature>
<name>A0A4U0FGX2_9BACL</name>
<feature type="region of interest" description="Disordered" evidence="1">
    <location>
        <begin position="239"/>
        <end position="293"/>
    </location>
</feature>